<protein>
    <recommendedName>
        <fullName evidence="3">SLH domain-containing protein</fullName>
    </recommendedName>
</protein>
<feature type="domain" description="SLH" evidence="3">
    <location>
        <begin position="19"/>
        <end position="79"/>
    </location>
</feature>
<feature type="chain" id="PRO_5045670233" description="SLH domain-containing protein" evidence="2">
    <location>
        <begin position="25"/>
        <end position="1118"/>
    </location>
</feature>
<feature type="signal peptide" evidence="2">
    <location>
        <begin position="1"/>
        <end position="24"/>
    </location>
</feature>
<dbReference type="Gene3D" id="2.60.40.1220">
    <property type="match status" value="6"/>
</dbReference>
<evidence type="ECO:0000259" key="3">
    <source>
        <dbReference type="PROSITE" id="PS51272"/>
    </source>
</evidence>
<gene>
    <name evidence="4" type="ORF">J42TS3_06170</name>
</gene>
<comment type="caution">
    <text evidence="4">The sequence shown here is derived from an EMBL/GenBank/DDBJ whole genome shotgun (WGS) entry which is preliminary data.</text>
</comment>
<dbReference type="InterPro" id="IPR001119">
    <property type="entry name" value="SLH_dom"/>
</dbReference>
<dbReference type="InterPro" id="IPR032812">
    <property type="entry name" value="SbsA_Ig"/>
</dbReference>
<accession>A0ABQ4M7G9</accession>
<dbReference type="Proteomes" id="UP000679992">
    <property type="component" value="Unassembled WGS sequence"/>
</dbReference>
<dbReference type="EMBL" id="BOSL01000001">
    <property type="protein sequence ID" value="GIP51582.1"/>
    <property type="molecule type" value="Genomic_DNA"/>
</dbReference>
<organism evidence="4 5">
    <name type="scientific">Paenibacillus vini</name>
    <dbReference type="NCBI Taxonomy" id="1476024"/>
    <lineage>
        <taxon>Bacteria</taxon>
        <taxon>Bacillati</taxon>
        <taxon>Bacillota</taxon>
        <taxon>Bacilli</taxon>
        <taxon>Bacillales</taxon>
        <taxon>Paenibacillaceae</taxon>
        <taxon>Paenibacillus</taxon>
    </lineage>
</organism>
<sequence length="1118" mass="118532">MKKILSVALSTAMAFSMFASVAFGADGAKLTDEQQFNALKEAGILTGYPDGQSHLEKALTRAELAKIIVKSIGLEPVTGVATYKDKNYTVNHWAAPFIESATQAGILNGKDATKKLFDPTGNVTVQELAKVLATALKLDVPTDANNTASAWAKGYVAAAIKAGYLQEGINYQANASRSQAVVAAYAIYEAAQIPTVTKYEVKDSKNVEFTLSNGDVVKVALETALEANKATDVKFTHNGHDYTHSVTYVVTTATKVESASASNLKEVDVKFDGKVDQSTATNKDNYTLKSGTVDSATLLDDEITVRLVVKDALANQKANKVTVKNVKAGDKVINGDVEFTPLDNALPEVVEVKALGTKAVKVVFSEPIKKTTQSNFKLDGKTFYGNPTDGSREVILTPYDSSSLAVGEHTVVVAGVEDYFGLKSLSSEHKFTVVEDTQAPTVAKVEATLERVVITFSEEVDPDTVNKDNIYWKSGDTKKKAASVKKLASDKYEVEFNASDRLPSYETTLYIENVKDYSGNKITQTEVKVNATVDQTRPEVTEVKSNSDVPTEINVTFSKAVDAADRKYYTVKDKDGKIVPIKDVVKASGNTTNRVFTIILYKDLPEGTNTLKVSGVADLTALKNVMIDHTTDIKVGDVTGPKYQSVSANSATRTVEIAFNEKMDLGSIGTLDNYRVVVNGVERAMPEDAEVTPVRDGKSVRIILPEKIGNTVVSFTKNGVAGTVSDVVVAGVKDAAGNVIQGWTVHVPLAEVAAAVKAYDNDIAQPAVLDAKDTIKVRFNQPISSINTTDFVLSGGTINSVSIDGDLVTLKTSDLGTAANVSLALKADNTAKAGNGNAVEGAANIAIKDKVKPEVTAKDGSTLYVNGNVITLPFSEALDSATASFYANDLVVTRYTDSTTLKVSEYSTAVSGNNLLITIKDGKAAGLEYTVQVKDAKFIKDLSDNTAADSGTYVAFTNGVNNPAPVVTGVENGKTYNGSVTPASADADIKTVVLTKDGVVVPYTLGNTIAGNGAYVLTVTDNAGNQTVVSFTIAVVATDAITNAAAKFDGFLMTTVSADLDAEVTSVEIYKGANKIQDPKLSNGKLDTQLLGVAKGDVLKVVAYKGTQQVGTVDVTVQ</sequence>
<dbReference type="PROSITE" id="PS51272">
    <property type="entry name" value="SLH"/>
    <property type="match status" value="2"/>
</dbReference>
<name>A0ABQ4M7G9_9BACL</name>
<dbReference type="Pfam" id="PF13205">
    <property type="entry name" value="Big_5"/>
    <property type="match status" value="2"/>
</dbReference>
<evidence type="ECO:0000256" key="1">
    <source>
        <dbReference type="ARBA" id="ARBA00022729"/>
    </source>
</evidence>
<proteinExistence type="predicted"/>
<evidence type="ECO:0000256" key="2">
    <source>
        <dbReference type="SAM" id="SignalP"/>
    </source>
</evidence>
<reference evidence="4 5" key="1">
    <citation type="submission" date="2021-03" db="EMBL/GenBank/DDBJ databases">
        <title>Antimicrobial resistance genes in bacteria isolated from Japanese honey, and their potential for conferring macrolide and lincosamide resistance in the American foulbrood pathogen Paenibacillus larvae.</title>
        <authorList>
            <person name="Okamoto M."/>
            <person name="Kumagai M."/>
            <person name="Kanamori H."/>
            <person name="Takamatsu D."/>
        </authorList>
    </citation>
    <scope>NUCLEOTIDE SEQUENCE [LARGE SCALE GENOMIC DNA]</scope>
    <source>
        <strain evidence="4 5">J42TS3</strain>
    </source>
</reference>
<keyword evidence="5" id="KW-1185">Reference proteome</keyword>
<keyword evidence="1 2" id="KW-0732">Signal</keyword>
<evidence type="ECO:0000313" key="4">
    <source>
        <dbReference type="EMBL" id="GIP51582.1"/>
    </source>
</evidence>
<evidence type="ECO:0000313" key="5">
    <source>
        <dbReference type="Proteomes" id="UP000679992"/>
    </source>
</evidence>
<feature type="domain" description="SLH" evidence="3">
    <location>
        <begin position="81"/>
        <end position="146"/>
    </location>
</feature>
<dbReference type="InterPro" id="IPR014755">
    <property type="entry name" value="Cu-Rt/internalin_Ig-like"/>
</dbReference>